<dbReference type="GO" id="GO:0015408">
    <property type="term" value="F:ABC-type ferric iron transporter activity"/>
    <property type="evidence" value="ECO:0007669"/>
    <property type="project" value="InterPro"/>
</dbReference>
<dbReference type="EMBL" id="CP003200">
    <property type="protein sequence ID" value="AEW61556.1"/>
    <property type="molecule type" value="Genomic_DNA"/>
</dbReference>
<keyword evidence="3" id="KW-0410">Iron transport</keyword>
<dbReference type="PROSITE" id="PS00211">
    <property type="entry name" value="ABC_TRANSPORTER_1"/>
    <property type="match status" value="1"/>
</dbReference>
<dbReference type="PANTHER" id="PTHR42781">
    <property type="entry name" value="SPERMIDINE/PUTRESCINE IMPORT ATP-BINDING PROTEIN POTA"/>
    <property type="match status" value="1"/>
</dbReference>
<name>A0A0H3GU20_KLEPH</name>
<dbReference type="InterPro" id="IPR003439">
    <property type="entry name" value="ABC_transporter-like_ATP-bd"/>
</dbReference>
<dbReference type="SMART" id="SM00382">
    <property type="entry name" value="AAA"/>
    <property type="match status" value="1"/>
</dbReference>
<dbReference type="GO" id="GO:0005524">
    <property type="term" value="F:ATP binding"/>
    <property type="evidence" value="ECO:0007669"/>
    <property type="project" value="UniProtKB-KW"/>
</dbReference>
<evidence type="ECO:0000256" key="3">
    <source>
        <dbReference type="ARBA" id="ARBA00022496"/>
    </source>
</evidence>
<evidence type="ECO:0000256" key="1">
    <source>
        <dbReference type="ARBA" id="ARBA00022448"/>
    </source>
</evidence>
<evidence type="ECO:0000256" key="6">
    <source>
        <dbReference type="ARBA" id="ARBA00023004"/>
    </source>
</evidence>
<evidence type="ECO:0000256" key="8">
    <source>
        <dbReference type="ARBA" id="ARBA00023136"/>
    </source>
</evidence>
<dbReference type="HOGENOM" id="CLU_000604_1_22_6"/>
<protein>
    <submittedName>
        <fullName evidence="10">ABC transport system substrate-binding component</fullName>
    </submittedName>
</protein>
<dbReference type="GO" id="GO:0016887">
    <property type="term" value="F:ATP hydrolysis activity"/>
    <property type="evidence" value="ECO:0007669"/>
    <property type="project" value="InterPro"/>
</dbReference>
<dbReference type="CDD" id="cd03259">
    <property type="entry name" value="ABC_Carb_Solutes_like"/>
    <property type="match status" value="1"/>
</dbReference>
<dbReference type="InterPro" id="IPR015853">
    <property type="entry name" value="ABC_transpr_FbpC"/>
</dbReference>
<dbReference type="FunFam" id="3.40.50.300:FF:000425">
    <property type="entry name" value="Probable ABC transporter, ATP-binding subunit"/>
    <property type="match status" value="1"/>
</dbReference>
<keyword evidence="6" id="KW-0408">Iron</keyword>
<dbReference type="STRING" id="1125630.KPHS_28580"/>
<dbReference type="PATRIC" id="fig|1125630.4.peg.2779"/>
<keyword evidence="11" id="KW-1185">Reference proteome</keyword>
<keyword evidence="8" id="KW-0472">Membrane</keyword>
<dbReference type="SUPFAM" id="SSF52540">
    <property type="entry name" value="P-loop containing nucleoside triphosphate hydrolases"/>
    <property type="match status" value="1"/>
</dbReference>
<dbReference type="GeneID" id="11847876"/>
<dbReference type="InterPro" id="IPR050093">
    <property type="entry name" value="ABC_SmlMolc_Importer"/>
</dbReference>
<evidence type="ECO:0000256" key="4">
    <source>
        <dbReference type="ARBA" id="ARBA00022741"/>
    </source>
</evidence>
<evidence type="ECO:0000313" key="10">
    <source>
        <dbReference type="EMBL" id="AEW61556.1"/>
    </source>
</evidence>
<keyword evidence="4" id="KW-0547">Nucleotide-binding</keyword>
<dbReference type="Gene3D" id="3.40.50.300">
    <property type="entry name" value="P-loop containing nucleotide triphosphate hydrolases"/>
    <property type="match status" value="1"/>
</dbReference>
<evidence type="ECO:0000256" key="5">
    <source>
        <dbReference type="ARBA" id="ARBA00022840"/>
    </source>
</evidence>
<proteinExistence type="predicted"/>
<dbReference type="GO" id="GO:0015697">
    <property type="term" value="P:quaternary ammonium group transport"/>
    <property type="evidence" value="ECO:0007669"/>
    <property type="project" value="UniProtKB-ARBA"/>
</dbReference>
<evidence type="ECO:0000313" key="11">
    <source>
        <dbReference type="Proteomes" id="UP000007841"/>
    </source>
</evidence>
<accession>A0A0H3GU20</accession>
<dbReference type="Proteomes" id="UP000007841">
    <property type="component" value="Chromosome"/>
</dbReference>
<evidence type="ECO:0000256" key="2">
    <source>
        <dbReference type="ARBA" id="ARBA00022475"/>
    </source>
</evidence>
<dbReference type="PANTHER" id="PTHR42781:SF4">
    <property type="entry name" value="SPERMIDINE_PUTRESCINE IMPORT ATP-BINDING PROTEIN POTA"/>
    <property type="match status" value="1"/>
</dbReference>
<feature type="domain" description="ABC transporter" evidence="9">
    <location>
        <begin position="8"/>
        <end position="233"/>
    </location>
</feature>
<keyword evidence="7" id="KW-0406">Ion transport</keyword>
<dbReference type="RefSeq" id="WP_014343115.1">
    <property type="nucleotide sequence ID" value="NC_016845.1"/>
</dbReference>
<sequence>MMRTLTPITLQEVSFAFAEPPILDRFTLHIEPGRIVALLGPSGCGKSTLLRLLAGLSVPASGEIRFGDRLVARAGWGLPPEQRDIGMVFQDYALWPHMSVAQNVAFPLRMRGVSRSERERRVSEALARVGLNGFAERKPSGLSGGQQQRVALARAIVAAPRVLLFDEPLSNLDSELRESLCGEMSRLLRQLGITALYVTHDRREAELLADQIVYLSAGRVAAVRAVTPTSGEVA</sequence>
<evidence type="ECO:0000256" key="7">
    <source>
        <dbReference type="ARBA" id="ARBA00023065"/>
    </source>
</evidence>
<reference evidence="10 11" key="1">
    <citation type="journal article" date="2012" name="J. Bacteriol.">
        <title>Complete genome sequence of Klebsiella pneumoniae subsp. pneumoniae HS11286, a multidrug-resistant strain isolated from human sputum.</title>
        <authorList>
            <person name="Liu P."/>
            <person name="Li P."/>
            <person name="Jiang X."/>
            <person name="Bi D."/>
            <person name="Xie Y."/>
            <person name="Tai C."/>
            <person name="Deng Z."/>
            <person name="Rajakumar K."/>
            <person name="Ou H.Y."/>
        </authorList>
    </citation>
    <scope>NUCLEOTIDE SEQUENCE [LARGE SCALE GENOMIC DNA]</scope>
    <source>
        <strain evidence="10 11">HS11286</strain>
    </source>
</reference>
<keyword evidence="1" id="KW-0813">Transport</keyword>
<keyword evidence="2" id="KW-1003">Cell membrane</keyword>
<dbReference type="InterPro" id="IPR027417">
    <property type="entry name" value="P-loop_NTPase"/>
</dbReference>
<dbReference type="AlphaFoldDB" id="A0A0H3GU20"/>
<evidence type="ECO:0000259" key="9">
    <source>
        <dbReference type="PROSITE" id="PS50893"/>
    </source>
</evidence>
<gene>
    <name evidence="10" type="ordered locus">KPHS_28580</name>
</gene>
<dbReference type="Pfam" id="PF00005">
    <property type="entry name" value="ABC_tran"/>
    <property type="match status" value="1"/>
</dbReference>
<dbReference type="InterPro" id="IPR003593">
    <property type="entry name" value="AAA+_ATPase"/>
</dbReference>
<dbReference type="PROSITE" id="PS50893">
    <property type="entry name" value="ABC_TRANSPORTER_2"/>
    <property type="match status" value="1"/>
</dbReference>
<dbReference type="InterPro" id="IPR017871">
    <property type="entry name" value="ABC_transporter-like_CS"/>
</dbReference>
<organism evidence="10 11">
    <name type="scientific">Klebsiella pneumoniae subsp. pneumoniae (strain HS11286)</name>
    <dbReference type="NCBI Taxonomy" id="1125630"/>
    <lineage>
        <taxon>Bacteria</taxon>
        <taxon>Pseudomonadati</taxon>
        <taxon>Pseudomonadota</taxon>
        <taxon>Gammaproteobacteria</taxon>
        <taxon>Enterobacterales</taxon>
        <taxon>Enterobacteriaceae</taxon>
        <taxon>Klebsiella/Raoultella group</taxon>
        <taxon>Klebsiella</taxon>
        <taxon>Klebsiella pneumoniae complex</taxon>
    </lineage>
</organism>
<dbReference type="KEGG" id="kpm:KPHS_28580"/>
<dbReference type="RefSeq" id="YP_005227158.1">
    <property type="nucleotide sequence ID" value="NC_016845.1"/>
</dbReference>
<keyword evidence="5" id="KW-0067">ATP-binding</keyword>
<dbReference type="GO" id="GO:0016020">
    <property type="term" value="C:membrane"/>
    <property type="evidence" value="ECO:0007669"/>
    <property type="project" value="InterPro"/>
</dbReference>